<gene>
    <name evidence="1" type="ORF">IAB59_02040</name>
</gene>
<protein>
    <submittedName>
        <fullName evidence="1">Uncharacterized protein</fullName>
    </submittedName>
</protein>
<accession>A0A9D1GA46</accession>
<comment type="caution">
    <text evidence="1">The sequence shown here is derived from an EMBL/GenBank/DDBJ whole genome shotgun (WGS) entry which is preliminary data.</text>
</comment>
<organism evidence="1 2">
    <name type="scientific">Candidatus Onthousia faecipullorum</name>
    <dbReference type="NCBI Taxonomy" id="2840887"/>
    <lineage>
        <taxon>Bacteria</taxon>
        <taxon>Bacillati</taxon>
        <taxon>Bacillota</taxon>
        <taxon>Bacilli</taxon>
        <taxon>Candidatus Onthousia</taxon>
    </lineage>
</organism>
<dbReference type="AlphaFoldDB" id="A0A9D1GA46"/>
<dbReference type="EMBL" id="DVKQ01000025">
    <property type="protein sequence ID" value="HIT37245.1"/>
    <property type="molecule type" value="Genomic_DNA"/>
</dbReference>
<evidence type="ECO:0000313" key="1">
    <source>
        <dbReference type="EMBL" id="HIT37245.1"/>
    </source>
</evidence>
<evidence type="ECO:0000313" key="2">
    <source>
        <dbReference type="Proteomes" id="UP000886833"/>
    </source>
</evidence>
<name>A0A9D1GA46_9FIRM</name>
<sequence>MFSKEPLGINDADFIYYELDTDQKVLEEMIETYNFFTIDFHDHLKQNYPNYYTENIKIKFINWGHMEIVYVLDNGKEKYTLLMGQPKLEYGKIKNEYENLKILSQNNNNNNIVKPLLYYANPNYHREIYMTPYYYQARCISYLDEKLGIYVPEPVYHFEEFKEDDKDVIEEVITAKIISLYNLTTHIGLDKFRVSSGDFILRKGFEDTINNVNSVFNDMKVIAARKLVNMSLDDYIDLIYERLEKFDSKNIDKGIELGFSKVKKRT</sequence>
<reference evidence="1" key="1">
    <citation type="submission" date="2020-10" db="EMBL/GenBank/DDBJ databases">
        <authorList>
            <person name="Gilroy R."/>
        </authorList>
    </citation>
    <scope>NUCLEOTIDE SEQUENCE</scope>
    <source>
        <strain evidence="1">CHK195-26880</strain>
    </source>
</reference>
<dbReference type="Proteomes" id="UP000886833">
    <property type="component" value="Unassembled WGS sequence"/>
</dbReference>
<reference evidence="1" key="2">
    <citation type="journal article" date="2021" name="PeerJ">
        <title>Extensive microbial diversity within the chicken gut microbiome revealed by metagenomics and culture.</title>
        <authorList>
            <person name="Gilroy R."/>
            <person name="Ravi A."/>
            <person name="Getino M."/>
            <person name="Pursley I."/>
            <person name="Horton D.L."/>
            <person name="Alikhan N.F."/>
            <person name="Baker D."/>
            <person name="Gharbi K."/>
            <person name="Hall N."/>
            <person name="Watson M."/>
            <person name="Adriaenssens E.M."/>
            <person name="Foster-Nyarko E."/>
            <person name="Jarju S."/>
            <person name="Secka A."/>
            <person name="Antonio M."/>
            <person name="Oren A."/>
            <person name="Chaudhuri R.R."/>
            <person name="La Ragione R."/>
            <person name="Hildebrand F."/>
            <person name="Pallen M.J."/>
        </authorList>
    </citation>
    <scope>NUCLEOTIDE SEQUENCE</scope>
    <source>
        <strain evidence="1">CHK195-26880</strain>
    </source>
</reference>
<proteinExistence type="predicted"/>